<dbReference type="CDD" id="cd18579">
    <property type="entry name" value="ABC_6TM_ABCC_D1"/>
    <property type="match status" value="1"/>
</dbReference>
<dbReference type="EMBL" id="QJKJ01000136">
    <property type="protein sequence ID" value="RDY14096.1"/>
    <property type="molecule type" value="Genomic_DNA"/>
</dbReference>
<dbReference type="Gene3D" id="1.20.1560.10">
    <property type="entry name" value="ABC transporter type 1, transmembrane domain"/>
    <property type="match status" value="2"/>
</dbReference>
<dbReference type="InterPro" id="IPR003593">
    <property type="entry name" value="AAA+_ATPase"/>
</dbReference>
<keyword evidence="4" id="KW-0813">Transport</keyword>
<evidence type="ECO:0000256" key="9">
    <source>
        <dbReference type="ARBA" id="ARBA00022967"/>
    </source>
</evidence>
<feature type="domain" description="ABC transmembrane type-1" evidence="15">
    <location>
        <begin position="953"/>
        <end position="1186"/>
    </location>
</feature>
<evidence type="ECO:0000256" key="10">
    <source>
        <dbReference type="ARBA" id="ARBA00022989"/>
    </source>
</evidence>
<dbReference type="InterPro" id="IPR036640">
    <property type="entry name" value="ABC1_TM_sf"/>
</dbReference>
<evidence type="ECO:0000259" key="14">
    <source>
        <dbReference type="PROSITE" id="PS50893"/>
    </source>
</evidence>
<dbReference type="GO" id="GO:0016020">
    <property type="term" value="C:membrane"/>
    <property type="evidence" value="ECO:0007669"/>
    <property type="project" value="UniProtKB-SubCell"/>
</dbReference>
<feature type="transmembrane region" description="Helical" evidence="13">
    <location>
        <begin position="434"/>
        <end position="461"/>
    </location>
</feature>
<feature type="transmembrane region" description="Helical" evidence="13">
    <location>
        <begin position="534"/>
        <end position="554"/>
    </location>
</feature>
<comment type="catalytic activity">
    <reaction evidence="12">
        <text>ATP + H2O + xenobioticSide 1 = ADP + phosphate + xenobioticSide 2.</text>
        <dbReference type="EC" id="7.6.2.2"/>
    </reaction>
</comment>
<evidence type="ECO:0000256" key="2">
    <source>
        <dbReference type="ARBA" id="ARBA00009726"/>
    </source>
</evidence>
<gene>
    <name evidence="16" type="primary">ABCC10</name>
    <name evidence="16" type="ORF">CR513_00890</name>
</gene>
<reference evidence="16" key="1">
    <citation type="submission" date="2018-05" db="EMBL/GenBank/DDBJ databases">
        <title>Draft genome of Mucuna pruriens seed.</title>
        <authorList>
            <person name="Nnadi N.E."/>
            <person name="Vos R."/>
            <person name="Hasami M.H."/>
            <person name="Devisetty U.K."/>
            <person name="Aguiy J.C."/>
        </authorList>
    </citation>
    <scope>NUCLEOTIDE SEQUENCE [LARGE SCALE GENOMIC DNA]</scope>
    <source>
        <strain evidence="16">JCA_2017</strain>
    </source>
</reference>
<dbReference type="CDD" id="cd03250">
    <property type="entry name" value="ABCC_MRP_domain1"/>
    <property type="match status" value="1"/>
</dbReference>
<dbReference type="InterPro" id="IPR017871">
    <property type="entry name" value="ABC_transporter-like_CS"/>
</dbReference>
<feature type="transmembrane region" description="Helical" evidence="13">
    <location>
        <begin position="38"/>
        <end position="57"/>
    </location>
</feature>
<dbReference type="CDD" id="cd18580">
    <property type="entry name" value="ABC_6TM_ABCC_D2"/>
    <property type="match status" value="1"/>
</dbReference>
<accession>A0A371IG94</accession>
<dbReference type="FunFam" id="3.40.50.300:FF:000973">
    <property type="entry name" value="Multidrug resistance-associated protein 4"/>
    <property type="match status" value="1"/>
</dbReference>
<keyword evidence="8" id="KW-0067">ATP-binding</keyword>
<evidence type="ECO:0000256" key="7">
    <source>
        <dbReference type="ARBA" id="ARBA00022741"/>
    </source>
</evidence>
<dbReference type="Pfam" id="PF00005">
    <property type="entry name" value="ABC_tran"/>
    <property type="match status" value="2"/>
</dbReference>
<feature type="transmembrane region" description="Helical" evidence="13">
    <location>
        <begin position="1070"/>
        <end position="1092"/>
    </location>
</feature>
<evidence type="ECO:0000256" key="1">
    <source>
        <dbReference type="ARBA" id="ARBA00004141"/>
    </source>
</evidence>
<dbReference type="InterPro" id="IPR027417">
    <property type="entry name" value="P-loop_NTPase"/>
</dbReference>
<dbReference type="InterPro" id="IPR044726">
    <property type="entry name" value="ABCC_6TM_D2"/>
</dbReference>
<keyword evidence="11 13" id="KW-0472">Membrane</keyword>
<dbReference type="STRING" id="157652.A0A371IG94"/>
<dbReference type="PROSITE" id="PS50929">
    <property type="entry name" value="ABC_TM1F"/>
    <property type="match status" value="2"/>
</dbReference>
<keyword evidence="7" id="KW-0547">Nucleotide-binding</keyword>
<feature type="transmembrane region" description="Helical" evidence="13">
    <location>
        <begin position="308"/>
        <end position="334"/>
    </location>
</feature>
<dbReference type="PANTHER" id="PTHR24223:SF369">
    <property type="entry name" value="ABC TRANSPORTER C FAMILY MEMBER 10"/>
    <property type="match status" value="1"/>
</dbReference>
<dbReference type="PROSITE" id="PS50893">
    <property type="entry name" value="ABC_TRANSPORTER_2"/>
    <property type="match status" value="2"/>
</dbReference>
<dbReference type="InterPro" id="IPR003439">
    <property type="entry name" value="ABC_transporter-like_ATP-bd"/>
</dbReference>
<evidence type="ECO:0000256" key="12">
    <source>
        <dbReference type="ARBA" id="ARBA00034018"/>
    </source>
</evidence>
<feature type="transmembrane region" description="Helical" evidence="13">
    <location>
        <begin position="981"/>
        <end position="1007"/>
    </location>
</feature>
<dbReference type="GO" id="GO:0005524">
    <property type="term" value="F:ATP binding"/>
    <property type="evidence" value="ECO:0007669"/>
    <property type="project" value="UniProtKB-KW"/>
</dbReference>
<dbReference type="Pfam" id="PF24358">
    <property type="entry name" value="ABCC10_N"/>
    <property type="match status" value="1"/>
</dbReference>
<dbReference type="InterPro" id="IPR050173">
    <property type="entry name" value="ABC_transporter_C-like"/>
</dbReference>
<keyword evidence="17" id="KW-1185">Reference proteome</keyword>
<feature type="non-terminal residue" evidence="16">
    <location>
        <position position="1"/>
    </location>
</feature>
<keyword evidence="5 13" id="KW-0812">Transmembrane</keyword>
<dbReference type="PROSITE" id="PS00211">
    <property type="entry name" value="ABC_TRANSPORTER_1"/>
    <property type="match status" value="1"/>
</dbReference>
<dbReference type="CDD" id="cd03244">
    <property type="entry name" value="ABCC_MRP_domain2"/>
    <property type="match status" value="1"/>
</dbReference>
<feature type="transmembrane region" description="Helical" evidence="13">
    <location>
        <begin position="942"/>
        <end position="961"/>
    </location>
</feature>
<feature type="domain" description="ABC transporter" evidence="14">
    <location>
        <begin position="1295"/>
        <end position="1529"/>
    </location>
</feature>
<keyword evidence="10 13" id="KW-1133">Transmembrane helix</keyword>
<dbReference type="Pfam" id="PF00664">
    <property type="entry name" value="ABC_membrane"/>
    <property type="match status" value="2"/>
</dbReference>
<sequence>MEVFWSMFCGESGCSETGGNPCSFDFKFLKDPSTCVNHLLFICIDMLLLIMILFTILQKSSQQRSRGLIRVQSYSKLQLVSAIANGSLGLIHLCSGIWLLEENLRTTQTALPLDWWMLEFIQGLTWLLVGFILSLQLKQLPRAWLLMFSVIIFLVSGFLCALSLFYAISSRKLSLKAALDVLSFPGIILLPLCIYKESKYIDTERENNESLYSPLNEESNKVDSVSYVTLFAKAGLFSKMSFWWLNPLMKRGKEKTLQDEDIPKLGEADQAESCYFLFLDQLNRQKQKEPSSQPSVLMTIIMCHWKEILISGFFALLKVITLSSGPLLLNSFILVAEGHESFKYEGYVLAISLVFTKIIESLSQRQWYFRTRLIGLKVRSLLIAAIYKKQLRLSNAARLMHSGGEIMNYVNVDANRIGEFPYWFHQTWTTSVQLCIALVVLFRAVGLATFASLLVIVLTVLCNTPLAKLQHKFQRKLMVAQDERLKATSEALVSMKVLKLYAWETNFRNALERLREVELKRLSVVQFRRSYSNFLFWASPVLVSAASFGACYLLDVPLHANNVFTFVATLRLVQDPIRTIPDVIGVVIQAKVAFARIVKFLEAPELQSENAKRCSSDNMRGSVLINSADFSWEDSMSKPTLRNINLEVRPGQKVAICGEVGSGKSTLLAAILREVPITRGTIEVHGKFAYVSQTAWIQTGTIQENILFGSAMDAEKYQETLHRSSLVKDLELFPHGDLTEIGERGVNLSGGQKQRIQLARALYQNADIYLLDDPCSAVDAHTATNLFNVMKKKLSSQDTTFIFCFLLIHGFETSQDYIMEGLAGKTVLLVTHQVDFLPAFDSVLLMSNGEIIQAAPYHHLLSSSQEFQDLVNAHKETAGTDKLVDVTSNKRHSNTATEISKISMENQFETSHESQLIKKEEREKGNKGFKPHLQYLNQNKGYIYFSVASLSHLIFVIGQIFQNLWMASNVDNPYVSTLQLIVVYLLIGFISACFLFIRSLVVVAMSLRSSKSLFLQLLNSLFRAPMSFYDSTPLGRILSRVSSDLSIVDLDVPFGLIFAVGATTTCYTNLVVIAAITWQVLFISIPMLYIAFRLQRYYYATAKELMRMNGTTKSFVSNHLAESIAGAVTIRAFEEEDRFFAKNLDLIDVNASPYFHTYAANEWLMLRLETISAVVFASAALCMVVLPPGTFTSGEPSVFTIVKNNVSFNDFTNFIFIFLVKPKHCLSYARFIGMALSYGLSLNSSLVFSIQNQCTLANQIISVERLNQYMHIPSEAPEVIEGNRPPANWPAEGKVELHDLKIRYRPDAPLVLRGITCTFEGGHKIGVVGRTGSGKSTLIGALFRLVEPAGGKIIVDGIDICSIGLHDLRSRFGIIPQDPTLFNGTVRYNMDPLSQHSDQEIWEVLGKCQLREVVEEKGEGLDSSVVEAGANWSMGQRQLFCLGRALLRRSRILVLDEATASIDNATDLILQKTIRTEFADCTVITVAHRIPTVMDCTKVVAIREGELVEYDEPMNLMKREGSLFGQLVKEYWSHLHSAESH</sequence>
<dbReference type="InterPro" id="IPR044746">
    <property type="entry name" value="ABCC_6TM_D1"/>
</dbReference>
<feature type="transmembrane region" description="Helical" evidence="13">
    <location>
        <begin position="77"/>
        <end position="100"/>
    </location>
</feature>
<dbReference type="GO" id="GO:0008559">
    <property type="term" value="F:ABC-type xenobiotic transporter activity"/>
    <property type="evidence" value="ECO:0007669"/>
    <property type="project" value="UniProtKB-EC"/>
</dbReference>
<evidence type="ECO:0000256" key="3">
    <source>
        <dbReference type="ARBA" id="ARBA00012191"/>
    </source>
</evidence>
<feature type="transmembrane region" description="Helical" evidence="13">
    <location>
        <begin position="120"/>
        <end position="137"/>
    </location>
</feature>
<proteinExistence type="inferred from homology"/>
<dbReference type="Proteomes" id="UP000257109">
    <property type="component" value="Unassembled WGS sequence"/>
</dbReference>
<dbReference type="EC" id="7.6.2.2" evidence="3"/>
<dbReference type="GO" id="GO:0016887">
    <property type="term" value="F:ATP hydrolysis activity"/>
    <property type="evidence" value="ECO:0007669"/>
    <property type="project" value="InterPro"/>
</dbReference>
<feature type="transmembrane region" description="Helical" evidence="13">
    <location>
        <begin position="346"/>
        <end position="363"/>
    </location>
</feature>
<feature type="transmembrane region" description="Helical" evidence="13">
    <location>
        <begin position="174"/>
        <end position="195"/>
    </location>
</feature>
<name>A0A371IG94_MUCPR</name>
<protein>
    <recommendedName>
        <fullName evidence="3">ABC-type xenobiotic transporter</fullName>
        <ecNumber evidence="3">7.6.2.2</ecNumber>
    </recommendedName>
</protein>
<dbReference type="SUPFAM" id="SSF52540">
    <property type="entry name" value="P-loop containing nucleoside triphosphate hydrolases"/>
    <property type="match status" value="2"/>
</dbReference>
<dbReference type="Gene3D" id="3.40.50.300">
    <property type="entry name" value="P-loop containing nucleotide triphosphate hydrolases"/>
    <property type="match status" value="2"/>
</dbReference>
<evidence type="ECO:0000256" key="13">
    <source>
        <dbReference type="SAM" id="Phobius"/>
    </source>
</evidence>
<dbReference type="FunFam" id="3.40.50.300:FF:000169">
    <property type="entry name" value="ABC transporter C family member 3"/>
    <property type="match status" value="1"/>
</dbReference>
<feature type="transmembrane region" description="Helical" evidence="13">
    <location>
        <begin position="144"/>
        <end position="168"/>
    </location>
</feature>
<evidence type="ECO:0000259" key="15">
    <source>
        <dbReference type="PROSITE" id="PS50929"/>
    </source>
</evidence>
<dbReference type="PANTHER" id="PTHR24223">
    <property type="entry name" value="ATP-BINDING CASSETTE SUB-FAMILY C"/>
    <property type="match status" value="1"/>
</dbReference>
<evidence type="ECO:0000313" key="16">
    <source>
        <dbReference type="EMBL" id="RDY14096.1"/>
    </source>
</evidence>
<keyword evidence="9" id="KW-1278">Translocase</keyword>
<comment type="subcellular location">
    <subcellularLocation>
        <location evidence="1">Membrane</location>
        <topology evidence="1">Multi-pass membrane protein</topology>
    </subcellularLocation>
</comment>
<feature type="domain" description="ABC transporter" evidence="14">
    <location>
        <begin position="625"/>
        <end position="873"/>
    </location>
</feature>
<dbReference type="InterPro" id="IPR011527">
    <property type="entry name" value="ABC1_TM_dom"/>
</dbReference>
<evidence type="ECO:0000256" key="11">
    <source>
        <dbReference type="ARBA" id="ARBA00023136"/>
    </source>
</evidence>
<dbReference type="OrthoDB" id="6500128at2759"/>
<dbReference type="InterPro" id="IPR056228">
    <property type="entry name" value="ABCC10-like_N"/>
</dbReference>
<dbReference type="SUPFAM" id="SSF90123">
    <property type="entry name" value="ABC transporter transmembrane region"/>
    <property type="match status" value="2"/>
</dbReference>
<evidence type="ECO:0000313" key="17">
    <source>
        <dbReference type="Proteomes" id="UP000257109"/>
    </source>
</evidence>
<dbReference type="SMART" id="SM00382">
    <property type="entry name" value="AAA"/>
    <property type="match status" value="2"/>
</dbReference>
<evidence type="ECO:0000256" key="4">
    <source>
        <dbReference type="ARBA" id="ARBA00022448"/>
    </source>
</evidence>
<evidence type="ECO:0000256" key="8">
    <source>
        <dbReference type="ARBA" id="ARBA00022840"/>
    </source>
</evidence>
<evidence type="ECO:0000256" key="5">
    <source>
        <dbReference type="ARBA" id="ARBA00022692"/>
    </source>
</evidence>
<comment type="caution">
    <text evidence="16">The sequence shown here is derived from an EMBL/GenBank/DDBJ whole genome shotgun (WGS) entry which is preliminary data.</text>
</comment>
<dbReference type="FunFam" id="1.20.1560.10:FF:000003">
    <property type="entry name" value="ABC transporter C family member 10"/>
    <property type="match status" value="1"/>
</dbReference>
<keyword evidence="6" id="KW-0677">Repeat</keyword>
<evidence type="ECO:0000256" key="6">
    <source>
        <dbReference type="ARBA" id="ARBA00022737"/>
    </source>
</evidence>
<organism evidence="16 17">
    <name type="scientific">Mucuna pruriens</name>
    <name type="common">Velvet bean</name>
    <name type="synonym">Dolichos pruriens</name>
    <dbReference type="NCBI Taxonomy" id="157652"/>
    <lineage>
        <taxon>Eukaryota</taxon>
        <taxon>Viridiplantae</taxon>
        <taxon>Streptophyta</taxon>
        <taxon>Embryophyta</taxon>
        <taxon>Tracheophyta</taxon>
        <taxon>Spermatophyta</taxon>
        <taxon>Magnoliopsida</taxon>
        <taxon>eudicotyledons</taxon>
        <taxon>Gunneridae</taxon>
        <taxon>Pentapetalae</taxon>
        <taxon>rosids</taxon>
        <taxon>fabids</taxon>
        <taxon>Fabales</taxon>
        <taxon>Fabaceae</taxon>
        <taxon>Papilionoideae</taxon>
        <taxon>50 kb inversion clade</taxon>
        <taxon>NPAAA clade</taxon>
        <taxon>indigoferoid/millettioid clade</taxon>
        <taxon>Phaseoleae</taxon>
        <taxon>Mucuna</taxon>
    </lineage>
</organism>
<comment type="similarity">
    <text evidence="2">Belongs to the ABC transporter superfamily. ABCC family. Conjugate transporter (TC 3.A.1.208) subfamily.</text>
</comment>
<feature type="domain" description="ABC transmembrane type-1" evidence="15">
    <location>
        <begin position="309"/>
        <end position="589"/>
    </location>
</feature>